<keyword evidence="3" id="KW-0927">Auxin signaling pathway</keyword>
<accession>A0A426YC52</accession>
<evidence type="ECO:0000256" key="3">
    <source>
        <dbReference type="RuleBase" id="RU004549"/>
    </source>
</evidence>
<sequence>MYSLFINLLEQHIIHVSKFSSGSQMVVGWPPVRAYRMNSLVNQSKENTSAHAAITSTHKKASQNIKNKKTGERICCKEIEKKGRSSVNSLFVKVNLDGDPIGRKVDLSSHPSYETLALALEAMFLRQTLLLSSSICEMFLSTVKRLRIMKTSDASGLGKFLQPTYVIDLSYATFIQGPWSYT</sequence>
<dbReference type="EMBL" id="AMZH03013438">
    <property type="protein sequence ID" value="RRT49268.1"/>
    <property type="molecule type" value="Genomic_DNA"/>
</dbReference>
<dbReference type="PANTHER" id="PTHR31734:SF6">
    <property type="entry name" value="AUXIN-RESPONSIVE PROTEIN IAA11"/>
    <property type="match status" value="1"/>
</dbReference>
<dbReference type="SUPFAM" id="SSF54277">
    <property type="entry name" value="CAD &amp; PB1 domains"/>
    <property type="match status" value="1"/>
</dbReference>
<name>A0A426YC52_ENSVE</name>
<dbReference type="GO" id="GO:0006355">
    <property type="term" value="P:regulation of DNA-templated transcription"/>
    <property type="evidence" value="ECO:0007669"/>
    <property type="project" value="InterPro"/>
</dbReference>
<evidence type="ECO:0000259" key="4">
    <source>
        <dbReference type="Pfam" id="PF02309"/>
    </source>
</evidence>
<comment type="function">
    <text evidence="1 3">Aux/IAA proteins are short-lived transcriptional factors that function as repressors of early auxin response genes at low auxin concentrations.</text>
</comment>
<evidence type="ECO:0000256" key="2">
    <source>
        <dbReference type="ARBA" id="ARBA00011726"/>
    </source>
</evidence>
<evidence type="ECO:0000313" key="5">
    <source>
        <dbReference type="EMBL" id="RRT49268.1"/>
    </source>
</evidence>
<comment type="caution">
    <text evidence="5">The sequence shown here is derived from an EMBL/GenBank/DDBJ whole genome shotgun (WGS) entry which is preliminary data.</text>
</comment>
<evidence type="ECO:0000313" key="6">
    <source>
        <dbReference type="Proteomes" id="UP000287651"/>
    </source>
</evidence>
<keyword evidence="3" id="KW-0804">Transcription</keyword>
<dbReference type="Pfam" id="PF02309">
    <property type="entry name" value="AUX_IAA"/>
    <property type="match status" value="2"/>
</dbReference>
<comment type="subcellular location">
    <subcellularLocation>
        <location evidence="3">Nucleus</location>
    </subcellularLocation>
</comment>
<feature type="domain" description="AUX/IAA" evidence="4">
    <location>
        <begin position="20"/>
        <end position="128"/>
    </location>
</feature>
<gene>
    <name evidence="5" type="ORF">B296_00031690</name>
</gene>
<dbReference type="GO" id="GO:0005634">
    <property type="term" value="C:nucleus"/>
    <property type="evidence" value="ECO:0007669"/>
    <property type="project" value="UniProtKB-SubCell"/>
</dbReference>
<reference evidence="5 6" key="1">
    <citation type="journal article" date="2014" name="Agronomy (Basel)">
        <title>A Draft Genome Sequence for Ensete ventricosum, the Drought-Tolerant Tree Against Hunger.</title>
        <authorList>
            <person name="Harrison J."/>
            <person name="Moore K.A."/>
            <person name="Paszkiewicz K."/>
            <person name="Jones T."/>
            <person name="Grant M."/>
            <person name="Ambacheew D."/>
            <person name="Muzemil S."/>
            <person name="Studholme D.J."/>
        </authorList>
    </citation>
    <scope>NUCLEOTIDE SEQUENCE [LARGE SCALE GENOMIC DNA]</scope>
</reference>
<organism evidence="5 6">
    <name type="scientific">Ensete ventricosum</name>
    <name type="common">Abyssinian banana</name>
    <name type="synonym">Musa ensete</name>
    <dbReference type="NCBI Taxonomy" id="4639"/>
    <lineage>
        <taxon>Eukaryota</taxon>
        <taxon>Viridiplantae</taxon>
        <taxon>Streptophyta</taxon>
        <taxon>Embryophyta</taxon>
        <taxon>Tracheophyta</taxon>
        <taxon>Spermatophyta</taxon>
        <taxon>Magnoliopsida</taxon>
        <taxon>Liliopsida</taxon>
        <taxon>Zingiberales</taxon>
        <taxon>Musaceae</taxon>
        <taxon>Ensete</taxon>
    </lineage>
</organism>
<comment type="similarity">
    <text evidence="3">Belongs to the Aux/IAA family.</text>
</comment>
<dbReference type="PANTHER" id="PTHR31734">
    <property type="entry name" value="AUXIN-RESPONSIVE PROTEIN IAA17"/>
    <property type="match status" value="1"/>
</dbReference>
<protein>
    <recommendedName>
        <fullName evidence="3">Auxin-responsive protein</fullName>
    </recommendedName>
</protein>
<comment type="subunit">
    <text evidence="2 3">Homodimers and heterodimers.</text>
</comment>
<dbReference type="GO" id="GO:0009734">
    <property type="term" value="P:auxin-activated signaling pathway"/>
    <property type="evidence" value="ECO:0007669"/>
    <property type="project" value="UniProtKB-UniRule"/>
</dbReference>
<dbReference type="Gene3D" id="3.10.20.90">
    <property type="entry name" value="Phosphatidylinositol 3-kinase Catalytic Subunit, Chain A, domain 1"/>
    <property type="match status" value="1"/>
</dbReference>
<keyword evidence="3" id="KW-0539">Nucleus</keyword>
<proteinExistence type="inferred from homology"/>
<keyword evidence="3" id="KW-0805">Transcription regulation</keyword>
<feature type="domain" description="AUX/IAA" evidence="4">
    <location>
        <begin position="137"/>
        <end position="158"/>
    </location>
</feature>
<dbReference type="InterPro" id="IPR033389">
    <property type="entry name" value="AUX/IAA_dom"/>
</dbReference>
<keyword evidence="3" id="KW-0678">Repressor</keyword>
<dbReference type="AlphaFoldDB" id="A0A426YC52"/>
<evidence type="ECO:0000256" key="1">
    <source>
        <dbReference type="ARBA" id="ARBA00002159"/>
    </source>
</evidence>
<dbReference type="Proteomes" id="UP000287651">
    <property type="component" value="Unassembled WGS sequence"/>
</dbReference>
<dbReference type="InterPro" id="IPR003311">
    <property type="entry name" value="AUX_IAA"/>
</dbReference>